<reference evidence="7" key="1">
    <citation type="submission" date="2021-09" db="EMBL/GenBank/DDBJ databases">
        <title>Fulvivirga sp. isolated from coastal sediment.</title>
        <authorList>
            <person name="Yu H."/>
        </authorList>
    </citation>
    <scope>NUCLEOTIDE SEQUENCE</scope>
    <source>
        <strain evidence="7">1062</strain>
    </source>
</reference>
<keyword evidence="3 6" id="KW-0812">Transmembrane</keyword>
<dbReference type="Proteomes" id="UP001139409">
    <property type="component" value="Unassembled WGS sequence"/>
</dbReference>
<feature type="transmembrane region" description="Helical" evidence="6">
    <location>
        <begin position="355"/>
        <end position="375"/>
    </location>
</feature>
<keyword evidence="5 6" id="KW-0472">Membrane</keyword>
<feature type="transmembrane region" description="Helical" evidence="6">
    <location>
        <begin position="51"/>
        <end position="71"/>
    </location>
</feature>
<sequence length="440" mass="47607">MRKQSYHLINQPKEDLKREITLWGLSANLVNIMIGAGIFVLPALVAAKLGTASILAYFVCGLLVSLVMLCFAEAGSRVTETGGPYSYIEEAFGKYAGFLAANFFLLSALFSDGAVSNAVVDILKTFFPILDQWIYRTLVMFMIFGGLTLINVLGIKQGIGLVKFITLVKLIPILVLIVMGWTEVDPANLAWEETPEFSNLLQTSLLLFFAFQGAESGLTVSGEVKNPSRIIPRAIFVAIFGVLFIYVMIQVVSQGVLGDTLGDYTESPLAEVAGRIFGPWGFTFLTIAAAISMFGTMSSEILSLPRMLYGAARDNIIPPKSLSKIHPKYKTPYIAIIVYAGTGFILSIVGNFKYLAVMSSSFILLLYLGVVLSIFNLRKTTSAGKGVFVIPGGYTVPVAAAVVVIILLFGLNQNELLGGLVSIAILSVVFLLTKKLRSSD</sequence>
<dbReference type="InterPro" id="IPR002293">
    <property type="entry name" value="AA/rel_permease1"/>
</dbReference>
<evidence type="ECO:0000256" key="6">
    <source>
        <dbReference type="SAM" id="Phobius"/>
    </source>
</evidence>
<feature type="transmembrane region" description="Helical" evidence="6">
    <location>
        <begin position="234"/>
        <end position="257"/>
    </location>
</feature>
<feature type="transmembrane region" description="Helical" evidence="6">
    <location>
        <begin position="387"/>
        <end position="410"/>
    </location>
</feature>
<dbReference type="EMBL" id="JAIXNE010000002">
    <property type="protein sequence ID" value="MCA6075642.1"/>
    <property type="molecule type" value="Genomic_DNA"/>
</dbReference>
<feature type="transmembrane region" description="Helical" evidence="6">
    <location>
        <begin position="20"/>
        <end position="45"/>
    </location>
</feature>
<accession>A0A9X1HRV5</accession>
<proteinExistence type="predicted"/>
<feature type="transmembrane region" description="Helical" evidence="6">
    <location>
        <begin position="92"/>
        <end position="110"/>
    </location>
</feature>
<evidence type="ECO:0000313" key="8">
    <source>
        <dbReference type="Proteomes" id="UP001139409"/>
    </source>
</evidence>
<dbReference type="Gene3D" id="1.20.1740.10">
    <property type="entry name" value="Amino acid/polyamine transporter I"/>
    <property type="match status" value="1"/>
</dbReference>
<feature type="transmembrane region" description="Helical" evidence="6">
    <location>
        <begin position="331"/>
        <end position="349"/>
    </location>
</feature>
<keyword evidence="4 6" id="KW-1133">Transmembrane helix</keyword>
<keyword evidence="2" id="KW-1003">Cell membrane</keyword>
<feature type="transmembrane region" description="Helical" evidence="6">
    <location>
        <begin position="133"/>
        <end position="154"/>
    </location>
</feature>
<evidence type="ECO:0000256" key="2">
    <source>
        <dbReference type="ARBA" id="ARBA00022475"/>
    </source>
</evidence>
<comment type="caution">
    <text evidence="7">The sequence shown here is derived from an EMBL/GenBank/DDBJ whole genome shotgun (WGS) entry which is preliminary data.</text>
</comment>
<gene>
    <name evidence="7" type="ORF">LDX50_12245</name>
</gene>
<dbReference type="PIRSF" id="PIRSF006060">
    <property type="entry name" value="AA_transporter"/>
    <property type="match status" value="1"/>
</dbReference>
<feature type="transmembrane region" description="Helical" evidence="6">
    <location>
        <begin position="277"/>
        <end position="297"/>
    </location>
</feature>
<dbReference type="Pfam" id="PF13520">
    <property type="entry name" value="AA_permease_2"/>
    <property type="match status" value="1"/>
</dbReference>
<feature type="transmembrane region" description="Helical" evidence="6">
    <location>
        <begin position="201"/>
        <end position="222"/>
    </location>
</feature>
<evidence type="ECO:0000313" key="7">
    <source>
        <dbReference type="EMBL" id="MCA6075642.1"/>
    </source>
</evidence>
<dbReference type="InterPro" id="IPR050367">
    <property type="entry name" value="APC_superfamily"/>
</dbReference>
<feature type="transmembrane region" description="Helical" evidence="6">
    <location>
        <begin position="416"/>
        <end position="433"/>
    </location>
</feature>
<protein>
    <submittedName>
        <fullName evidence="7">APC family permease</fullName>
    </submittedName>
</protein>
<name>A0A9X1HRV5_9BACT</name>
<keyword evidence="8" id="KW-1185">Reference proteome</keyword>
<comment type="subcellular location">
    <subcellularLocation>
        <location evidence="1">Cell membrane</location>
        <topology evidence="1">Multi-pass membrane protein</topology>
    </subcellularLocation>
</comment>
<evidence type="ECO:0000256" key="4">
    <source>
        <dbReference type="ARBA" id="ARBA00022989"/>
    </source>
</evidence>
<dbReference type="GO" id="GO:0005886">
    <property type="term" value="C:plasma membrane"/>
    <property type="evidence" value="ECO:0007669"/>
    <property type="project" value="UniProtKB-SubCell"/>
</dbReference>
<evidence type="ECO:0000256" key="5">
    <source>
        <dbReference type="ARBA" id="ARBA00023136"/>
    </source>
</evidence>
<dbReference type="AlphaFoldDB" id="A0A9X1HRV5"/>
<evidence type="ECO:0000256" key="3">
    <source>
        <dbReference type="ARBA" id="ARBA00022692"/>
    </source>
</evidence>
<dbReference type="RefSeq" id="WP_225698739.1">
    <property type="nucleotide sequence ID" value="NZ_JAIXNE010000002.1"/>
</dbReference>
<feature type="transmembrane region" description="Helical" evidence="6">
    <location>
        <begin position="161"/>
        <end position="181"/>
    </location>
</feature>
<dbReference type="PANTHER" id="PTHR42770">
    <property type="entry name" value="AMINO ACID TRANSPORTER-RELATED"/>
    <property type="match status" value="1"/>
</dbReference>
<evidence type="ECO:0000256" key="1">
    <source>
        <dbReference type="ARBA" id="ARBA00004651"/>
    </source>
</evidence>
<dbReference type="GO" id="GO:0022857">
    <property type="term" value="F:transmembrane transporter activity"/>
    <property type="evidence" value="ECO:0007669"/>
    <property type="project" value="InterPro"/>
</dbReference>
<organism evidence="7 8">
    <name type="scientific">Fulvivirga sedimenti</name>
    <dbReference type="NCBI Taxonomy" id="2879465"/>
    <lineage>
        <taxon>Bacteria</taxon>
        <taxon>Pseudomonadati</taxon>
        <taxon>Bacteroidota</taxon>
        <taxon>Cytophagia</taxon>
        <taxon>Cytophagales</taxon>
        <taxon>Fulvivirgaceae</taxon>
        <taxon>Fulvivirga</taxon>
    </lineage>
</organism>
<dbReference type="PANTHER" id="PTHR42770:SF7">
    <property type="entry name" value="MEMBRANE PROTEIN"/>
    <property type="match status" value="1"/>
</dbReference>